<dbReference type="RefSeq" id="XP_013323947.1">
    <property type="nucleotide sequence ID" value="XM_013468493.1"/>
</dbReference>
<dbReference type="EMBL" id="LASV01000667">
    <property type="protein sequence ID" value="KKA17335.1"/>
    <property type="molecule type" value="Genomic_DNA"/>
</dbReference>
<organism evidence="2 3">
    <name type="scientific">Rasamsonia emersonii (strain ATCC 16479 / CBS 393.64 / IMI 116815)</name>
    <dbReference type="NCBI Taxonomy" id="1408163"/>
    <lineage>
        <taxon>Eukaryota</taxon>
        <taxon>Fungi</taxon>
        <taxon>Dikarya</taxon>
        <taxon>Ascomycota</taxon>
        <taxon>Pezizomycotina</taxon>
        <taxon>Eurotiomycetes</taxon>
        <taxon>Eurotiomycetidae</taxon>
        <taxon>Eurotiales</taxon>
        <taxon>Trichocomaceae</taxon>
        <taxon>Rasamsonia</taxon>
    </lineage>
</organism>
<sequence length="217" mass="24210">RKIAVATKSMTDPTSGPSCRGIPGQLSRRDSETGENSYHNGCKTGLWKCRFATESLARTSYGRAAPNFCRSGELQLGLSCGHVKLKTPGWRAKASLPASDNLHFCSTQPRSGGEALPFATPRRFTSTRCQIRSCCSPLCACRLPHQGRRTRRSLQARASDHLHLAHRLQTVDGRLRQGIHVILRMFLISTQIARWRESVSWQSGSASMRRRKHLANR</sequence>
<protein>
    <submittedName>
        <fullName evidence="2">Uncharacterized protein</fullName>
    </submittedName>
</protein>
<comment type="caution">
    <text evidence="2">The sequence shown here is derived from an EMBL/GenBank/DDBJ whole genome shotgun (WGS) entry which is preliminary data.</text>
</comment>
<name>A0A0F4YGW4_RASE3</name>
<accession>A0A0F4YGW4</accession>
<feature type="compositionally biased region" description="Polar residues" evidence="1">
    <location>
        <begin position="8"/>
        <end position="17"/>
    </location>
</feature>
<evidence type="ECO:0000313" key="2">
    <source>
        <dbReference type="EMBL" id="KKA17335.1"/>
    </source>
</evidence>
<dbReference type="GeneID" id="25320987"/>
<dbReference type="Proteomes" id="UP000053958">
    <property type="component" value="Unassembled WGS sequence"/>
</dbReference>
<dbReference type="AlphaFoldDB" id="A0A0F4YGW4"/>
<evidence type="ECO:0000313" key="3">
    <source>
        <dbReference type="Proteomes" id="UP000053958"/>
    </source>
</evidence>
<proteinExistence type="predicted"/>
<feature type="region of interest" description="Disordered" evidence="1">
    <location>
        <begin position="1"/>
        <end position="36"/>
    </location>
</feature>
<feature type="non-terminal residue" evidence="2">
    <location>
        <position position="1"/>
    </location>
</feature>
<evidence type="ECO:0000256" key="1">
    <source>
        <dbReference type="SAM" id="MobiDB-lite"/>
    </source>
</evidence>
<keyword evidence="3" id="KW-1185">Reference proteome</keyword>
<reference evidence="2 3" key="1">
    <citation type="submission" date="2015-04" db="EMBL/GenBank/DDBJ databases">
        <authorList>
            <person name="Heijne W.H."/>
            <person name="Fedorova N.D."/>
            <person name="Nierman W.C."/>
            <person name="Vollebregt A.W."/>
            <person name="Zhao Z."/>
            <person name="Wu L."/>
            <person name="Kumar M."/>
            <person name="Stam H."/>
            <person name="van den Berg M.A."/>
            <person name="Pel H.J."/>
        </authorList>
    </citation>
    <scope>NUCLEOTIDE SEQUENCE [LARGE SCALE GENOMIC DNA]</scope>
    <source>
        <strain evidence="2 3">CBS 393.64</strain>
    </source>
</reference>
<gene>
    <name evidence="2" type="ORF">T310_8856</name>
</gene>